<proteinExistence type="predicted"/>
<dbReference type="RefSeq" id="WP_207857260.1">
    <property type="nucleotide sequence ID" value="NZ_JAFREP010000003.1"/>
</dbReference>
<name>A0A8J7U2W3_9BACT</name>
<feature type="compositionally biased region" description="Basic and acidic residues" evidence="1">
    <location>
        <begin position="24"/>
        <end position="34"/>
    </location>
</feature>
<keyword evidence="3" id="KW-1185">Reference proteome</keyword>
<feature type="region of interest" description="Disordered" evidence="1">
    <location>
        <begin position="24"/>
        <end position="62"/>
    </location>
</feature>
<comment type="caution">
    <text evidence="2">The sequence shown here is derived from an EMBL/GenBank/DDBJ whole genome shotgun (WGS) entry which is preliminary data.</text>
</comment>
<feature type="compositionally biased region" description="Low complexity" evidence="1">
    <location>
        <begin position="48"/>
        <end position="62"/>
    </location>
</feature>
<dbReference type="EMBL" id="JAFREP010000003">
    <property type="protein sequence ID" value="MBO1317698.1"/>
    <property type="molecule type" value="Genomic_DNA"/>
</dbReference>
<dbReference type="InterPro" id="IPR001646">
    <property type="entry name" value="5peptide_repeat"/>
</dbReference>
<evidence type="ECO:0000256" key="1">
    <source>
        <dbReference type="SAM" id="MobiDB-lite"/>
    </source>
</evidence>
<organism evidence="2 3">
    <name type="scientific">Acanthopleuribacter pedis</name>
    <dbReference type="NCBI Taxonomy" id="442870"/>
    <lineage>
        <taxon>Bacteria</taxon>
        <taxon>Pseudomonadati</taxon>
        <taxon>Acidobacteriota</taxon>
        <taxon>Holophagae</taxon>
        <taxon>Acanthopleuribacterales</taxon>
        <taxon>Acanthopleuribacteraceae</taxon>
        <taxon>Acanthopleuribacter</taxon>
    </lineage>
</organism>
<accession>A0A8J7U2W3</accession>
<evidence type="ECO:0000313" key="3">
    <source>
        <dbReference type="Proteomes" id="UP000664417"/>
    </source>
</evidence>
<evidence type="ECO:0000313" key="2">
    <source>
        <dbReference type="EMBL" id="MBO1317698.1"/>
    </source>
</evidence>
<protein>
    <submittedName>
        <fullName evidence="2">Pentapeptide repeat-containing protein</fullName>
    </submittedName>
</protein>
<dbReference type="AlphaFoldDB" id="A0A8J7U2W3"/>
<reference evidence="2" key="1">
    <citation type="submission" date="2021-03" db="EMBL/GenBank/DDBJ databases">
        <authorList>
            <person name="Wang G."/>
        </authorList>
    </citation>
    <scope>NUCLEOTIDE SEQUENCE</scope>
    <source>
        <strain evidence="2">KCTC 12899</strain>
    </source>
</reference>
<dbReference type="Proteomes" id="UP000664417">
    <property type="component" value="Unassembled WGS sequence"/>
</dbReference>
<sequence length="62" mass="6855">MSRFFRVGLSPQFSQGFVTRSRKPCEYEGYDRETAQGPTFRGADLSRSDLSGSDLSGSDRSA</sequence>
<dbReference type="Pfam" id="PF00805">
    <property type="entry name" value="Pentapeptide"/>
    <property type="match status" value="1"/>
</dbReference>
<gene>
    <name evidence="2" type="ORF">J3U88_04435</name>
</gene>